<sequence>MSYSDFTLRRVKQDFNLTIVEETTFLTSIELQQPSPFLAEFLQKYLPLALALNTEKARSEMLICPILLELKDIFPQKISLFSGNDFSVDQSVGLNGVCDFLISRSPEQLFINAPAVVVVEAKKEDLNGGLGQCVAEMIAAQRFNEQNNQSVPIIFGTVTTGDRWKFLKLESNTVTIGLLEYNLPPVEQVLGILVSFVAHY</sequence>
<organism evidence="1 2">
    <name type="scientific">Scytonema hofmannii FACHB-248</name>
    <dbReference type="NCBI Taxonomy" id="1842502"/>
    <lineage>
        <taxon>Bacteria</taxon>
        <taxon>Bacillati</taxon>
        <taxon>Cyanobacteriota</taxon>
        <taxon>Cyanophyceae</taxon>
        <taxon>Nostocales</taxon>
        <taxon>Scytonemataceae</taxon>
        <taxon>Scytonema</taxon>
    </lineage>
</organism>
<protein>
    <recommendedName>
        <fullName evidence="3">Type I restriction enzyme R protein N-terminal domain-containing protein</fullName>
    </recommendedName>
</protein>
<name>A0ABR8GLF5_9CYAN</name>
<dbReference type="Proteomes" id="UP000660380">
    <property type="component" value="Unassembled WGS sequence"/>
</dbReference>
<proteinExistence type="predicted"/>
<reference evidence="1 2" key="1">
    <citation type="journal article" date="2020" name="ISME J.">
        <title>Comparative genomics reveals insights into cyanobacterial evolution and habitat adaptation.</title>
        <authorList>
            <person name="Chen M.Y."/>
            <person name="Teng W.K."/>
            <person name="Zhao L."/>
            <person name="Hu C.X."/>
            <person name="Zhou Y.K."/>
            <person name="Han B.P."/>
            <person name="Song L.R."/>
            <person name="Shu W.S."/>
        </authorList>
    </citation>
    <scope>NUCLEOTIDE SEQUENCE [LARGE SCALE GENOMIC DNA]</scope>
    <source>
        <strain evidence="1 2">FACHB-248</strain>
    </source>
</reference>
<evidence type="ECO:0000313" key="2">
    <source>
        <dbReference type="Proteomes" id="UP000660380"/>
    </source>
</evidence>
<evidence type="ECO:0008006" key="3">
    <source>
        <dbReference type="Google" id="ProtNLM"/>
    </source>
</evidence>
<gene>
    <name evidence="1" type="ORF">H6G81_06745</name>
</gene>
<accession>A0ABR8GLF5</accession>
<evidence type="ECO:0000313" key="1">
    <source>
        <dbReference type="EMBL" id="MBD2604234.1"/>
    </source>
</evidence>
<comment type="caution">
    <text evidence="1">The sequence shown here is derived from an EMBL/GenBank/DDBJ whole genome shotgun (WGS) entry which is preliminary data.</text>
</comment>
<keyword evidence="2" id="KW-1185">Reference proteome</keyword>
<dbReference type="EMBL" id="JACJTA010000009">
    <property type="protein sequence ID" value="MBD2604234.1"/>
    <property type="molecule type" value="Genomic_DNA"/>
</dbReference>
<dbReference type="RefSeq" id="WP_029632141.1">
    <property type="nucleotide sequence ID" value="NZ_JACJTA010000009.1"/>
</dbReference>